<dbReference type="EMBL" id="AP024355">
    <property type="protein sequence ID" value="BCR03201.1"/>
    <property type="molecule type" value="Genomic_DNA"/>
</dbReference>
<gene>
    <name evidence="3" type="ORF">DESUT3_02700</name>
</gene>
<evidence type="ECO:0000313" key="3">
    <source>
        <dbReference type="EMBL" id="BCR03201.1"/>
    </source>
</evidence>
<evidence type="ECO:0000313" key="4">
    <source>
        <dbReference type="Proteomes" id="UP001319827"/>
    </source>
</evidence>
<protein>
    <recommendedName>
        <fullName evidence="2">Beta-ketoacyl synthase-like N-terminal domain-containing protein</fullName>
    </recommendedName>
</protein>
<dbReference type="InterPro" id="IPR014030">
    <property type="entry name" value="Ketoacyl_synth_N"/>
</dbReference>
<reference evidence="3 4" key="1">
    <citation type="journal article" date="2016" name="C (Basel)">
        <title>Selective Growth of and Electricity Production by Marine Exoelectrogenic Bacteria in Self-Aggregated Hydrogel of Microbially Reduced Graphene Oxide.</title>
        <authorList>
            <person name="Yoshida N."/>
            <person name="Goto Y."/>
            <person name="Miyata Y."/>
        </authorList>
    </citation>
    <scope>NUCLEOTIDE SEQUENCE [LARGE SCALE GENOMIC DNA]</scope>
    <source>
        <strain evidence="3 4">NIT-T3</strain>
    </source>
</reference>
<dbReference type="PANTHER" id="PTHR11712:SF336">
    <property type="entry name" value="3-OXOACYL-[ACYL-CARRIER-PROTEIN] SYNTHASE, MITOCHONDRIAL"/>
    <property type="match status" value="1"/>
</dbReference>
<evidence type="ECO:0000259" key="2">
    <source>
        <dbReference type="Pfam" id="PF00109"/>
    </source>
</evidence>
<organism evidence="3 4">
    <name type="scientific">Desulfuromonas versatilis</name>
    <dbReference type="NCBI Taxonomy" id="2802975"/>
    <lineage>
        <taxon>Bacteria</taxon>
        <taxon>Pseudomonadati</taxon>
        <taxon>Thermodesulfobacteriota</taxon>
        <taxon>Desulfuromonadia</taxon>
        <taxon>Desulfuromonadales</taxon>
        <taxon>Desulfuromonadaceae</taxon>
        <taxon>Desulfuromonas</taxon>
    </lineage>
</organism>
<dbReference type="Gene3D" id="3.40.47.10">
    <property type="match status" value="1"/>
</dbReference>
<dbReference type="Pfam" id="PF00109">
    <property type="entry name" value="ketoacyl-synt"/>
    <property type="match status" value="1"/>
</dbReference>
<keyword evidence="4" id="KW-1185">Reference proteome</keyword>
<dbReference type="RefSeq" id="WP_221250682.1">
    <property type="nucleotide sequence ID" value="NZ_AP024355.1"/>
</dbReference>
<dbReference type="Proteomes" id="UP001319827">
    <property type="component" value="Chromosome"/>
</dbReference>
<reference evidence="3 4" key="2">
    <citation type="journal article" date="2021" name="Int. J. Syst. Evol. Microbiol.">
        <title>Isolation and Polyphasic Characterization of Desulfuromonas versatilis sp. Nov., an Electrogenic Bacteria Capable of Versatile Metabolism Isolated from a Graphene Oxide-Reducing Enrichment Culture.</title>
        <authorList>
            <person name="Xie L."/>
            <person name="Yoshida N."/>
            <person name="Ishii S."/>
            <person name="Meng L."/>
        </authorList>
    </citation>
    <scope>NUCLEOTIDE SEQUENCE [LARGE SCALE GENOMIC DNA]</scope>
    <source>
        <strain evidence="3 4">NIT-T3</strain>
    </source>
</reference>
<sequence>MSPLAIQGIGVLGGFGCGLDALRRSLAEGPAAPGQLAVAAGAQELQLPAYLADPAPLERFVNKRATRRIDHFSKMALLGAHLALEDAGALEASRERMGVVIASGYGATRTTFSFLDSVLEDGDAFASPTHFSNSVHNAAAAHVAIQLKATGPSLTVSQFEMSVASALLTARRWLAEERVDSVLFGAVDEVCAVLGHCWERFFPEPSRRIEPFAFARQSAVPGEGAAFFLLTGDEQGRHGRITSVRQGRVAALSQAAGPWLLNADGHSSCSGYYRQLLPGPAAVTAATPHYGSLPVGQAFDLAVAALALGGAGLPAPAGGETLPEPWQPAGGVLEADALGCLKCDGRGNFGAVTLARG</sequence>
<dbReference type="PANTHER" id="PTHR11712">
    <property type="entry name" value="POLYKETIDE SYNTHASE-RELATED"/>
    <property type="match status" value="1"/>
</dbReference>
<accession>A0ABN6DT58</accession>
<dbReference type="InterPro" id="IPR016039">
    <property type="entry name" value="Thiolase-like"/>
</dbReference>
<dbReference type="InterPro" id="IPR000794">
    <property type="entry name" value="Beta-ketoacyl_synthase"/>
</dbReference>
<name>A0ABN6DT58_9BACT</name>
<evidence type="ECO:0000256" key="1">
    <source>
        <dbReference type="ARBA" id="ARBA00022679"/>
    </source>
</evidence>
<feature type="domain" description="Beta-ketoacyl synthase-like N-terminal" evidence="2">
    <location>
        <begin position="50"/>
        <end position="233"/>
    </location>
</feature>
<proteinExistence type="predicted"/>
<keyword evidence="1" id="KW-0808">Transferase</keyword>
<dbReference type="SUPFAM" id="SSF53901">
    <property type="entry name" value="Thiolase-like"/>
    <property type="match status" value="1"/>
</dbReference>